<evidence type="ECO:0000313" key="3">
    <source>
        <dbReference type="Proteomes" id="UP000095392"/>
    </source>
</evidence>
<evidence type="ECO:0000313" key="2">
    <source>
        <dbReference type="EMBL" id="OES37640.1"/>
    </source>
</evidence>
<feature type="signal peptide" evidence="1">
    <location>
        <begin position="1"/>
        <end position="21"/>
    </location>
</feature>
<comment type="caution">
    <text evidence="2">The sequence shown here is derived from an EMBL/GenBank/DDBJ whole genome shotgun (WGS) entry which is preliminary data.</text>
</comment>
<feature type="chain" id="PRO_5043144501" evidence="1">
    <location>
        <begin position="22"/>
        <end position="119"/>
    </location>
</feature>
<sequence length="119" mass="12777">MKHIKVLTIASALLASSNAFAHGGAHGEVSVMEVIQAAQTTAKTLTFKNNGMSVGKLDTSWNKVAQGDFELVEATEREYIVKATNSENGETLFFSISKKGKVLNVEKATSFDKGHGHSH</sequence>
<dbReference type="Proteomes" id="UP000095392">
    <property type="component" value="Unassembled WGS sequence"/>
</dbReference>
<evidence type="ECO:0000256" key="1">
    <source>
        <dbReference type="SAM" id="SignalP"/>
    </source>
</evidence>
<dbReference type="InterPro" id="IPR045503">
    <property type="entry name" value="DUF6488"/>
</dbReference>
<dbReference type="AlphaFoldDB" id="A0A1E7DK12"/>
<protein>
    <submittedName>
        <fullName evidence="2">Uncharacterized protein</fullName>
    </submittedName>
</protein>
<keyword evidence="3" id="KW-1185">Reference proteome</keyword>
<organism evidence="2 3">
    <name type="scientific">Alteromonas macleodii</name>
    <name type="common">Pseudoalteromonas macleodii</name>
    <dbReference type="NCBI Taxonomy" id="28108"/>
    <lineage>
        <taxon>Bacteria</taxon>
        <taxon>Pseudomonadati</taxon>
        <taxon>Pseudomonadota</taxon>
        <taxon>Gammaproteobacteria</taxon>
        <taxon>Alteromonadales</taxon>
        <taxon>Alteromonadaceae</taxon>
        <taxon>Alteromonas/Salinimonas group</taxon>
        <taxon>Alteromonas</taxon>
    </lineage>
</organism>
<dbReference type="Pfam" id="PF20098">
    <property type="entry name" value="DUF6488"/>
    <property type="match status" value="1"/>
</dbReference>
<dbReference type="EMBL" id="MIPY01000004">
    <property type="protein sequence ID" value="OES37640.1"/>
    <property type="molecule type" value="Genomic_DNA"/>
</dbReference>
<accession>A0A1E7DK12</accession>
<keyword evidence="1" id="KW-0732">Signal</keyword>
<reference evidence="2 3" key="1">
    <citation type="submission" date="2016-09" db="EMBL/GenBank/DDBJ databases">
        <title>Draft Genome Sequence of four Alteromonas macleodii strains isolated from copper coupons and grown long-term at elevated copper levels.</title>
        <authorList>
            <person name="Cusick K."/>
            <person name="Dale J."/>
            <person name="Little B."/>
            <person name="Biffinger J."/>
        </authorList>
    </citation>
    <scope>NUCLEOTIDE SEQUENCE [LARGE SCALE GENOMIC DNA]</scope>
    <source>
        <strain evidence="2 3">KCP01</strain>
    </source>
</reference>
<gene>
    <name evidence="2" type="ORF">BFV95_0269</name>
</gene>
<proteinExistence type="predicted"/>
<name>A0A1E7DK12_ALTMA</name>
<dbReference type="RefSeq" id="WP_020742705.1">
    <property type="nucleotide sequence ID" value="NZ_CP012202.1"/>
</dbReference>